<dbReference type="KEGG" id="cyn:Cyan7425_3020"/>
<evidence type="ECO:0000313" key="6">
    <source>
        <dbReference type="EMBL" id="ACL45355.1"/>
    </source>
</evidence>
<dbReference type="KEGG" id="cyn:Cyan7425_5260"/>
<dbReference type="GO" id="GO:0003676">
    <property type="term" value="F:nucleic acid binding"/>
    <property type="evidence" value="ECO:0007669"/>
    <property type="project" value="InterPro"/>
</dbReference>
<evidence type="ECO:0000259" key="1">
    <source>
        <dbReference type="Pfam" id="PF13358"/>
    </source>
</evidence>
<sequence length="183" mass="20990">MAYWQTIRTVLPENLVFLDEMGVLQGMSRPRGRSRKGQRVYDLKPFYRGRRVTVVGAISQTSILAMQTLGKSMTGEDFKQFVSEHLVPKLWSGAVVVMDNLKAHQVEGIEQMIEAVGARVVYLSPYSPEFNPIEHLWWQLKALIRRFVPKSVEAITKLLHLGVKLCSSRELRNYFAHCCYCTN</sequence>
<name>B8HLS5_CYAP4</name>
<gene>
    <name evidence="2" type="ordered locus">Cyan7425_0590</name>
    <name evidence="3" type="ordered locus">Cyan7425_0633</name>
    <name evidence="4" type="ordered locus">Cyan7425_1183</name>
    <name evidence="5" type="ordered locus">Cyan7425_1766</name>
    <name evidence="6" type="ordered locus">Cyan7425_3020</name>
    <name evidence="7" type="ordered locus">Cyan7425_3300</name>
    <name evidence="8" type="ordered locus">Cyan7425_5113</name>
    <name evidence="9" type="ordered locus">Cyan7425_5178</name>
    <name evidence="10" type="ordered locus">Cyan7425_5260</name>
</gene>
<dbReference type="EMBL" id="CP001344">
    <property type="protein sequence ID" value="ACL45355.1"/>
    <property type="molecule type" value="Genomic_DNA"/>
</dbReference>
<dbReference type="EMBL" id="CP001344">
    <property type="protein sequence ID" value="ACL47407.1"/>
    <property type="molecule type" value="Genomic_DNA"/>
</dbReference>
<evidence type="ECO:0000313" key="5">
    <source>
        <dbReference type="EMBL" id="ACL44134.1"/>
    </source>
</evidence>
<proteinExistence type="predicted"/>
<dbReference type="KEGG" id="cyn:Cyan7425_0633"/>
<dbReference type="EMBL" id="CP001344">
    <property type="protein sequence ID" value="ACL43021.1"/>
    <property type="molecule type" value="Genomic_DNA"/>
</dbReference>
<dbReference type="KEGG" id="cyn:Cyan7425_5178"/>
<evidence type="ECO:0000313" key="4">
    <source>
        <dbReference type="EMBL" id="ACL43563.1"/>
    </source>
</evidence>
<evidence type="ECO:0000313" key="9">
    <source>
        <dbReference type="EMBL" id="ACL47471.1"/>
    </source>
</evidence>
<dbReference type="OrthoDB" id="427021at2"/>
<dbReference type="AlphaFoldDB" id="B8HLS5"/>
<dbReference type="KEGG" id="cyn:Cyan7425_5113"/>
<dbReference type="InterPro" id="IPR038717">
    <property type="entry name" value="Tc1-like_DDE_dom"/>
</dbReference>
<dbReference type="STRING" id="395961.Cyan7425_0590"/>
<evidence type="ECO:0000313" key="3">
    <source>
        <dbReference type="EMBL" id="ACL43021.1"/>
    </source>
</evidence>
<reference evidence="4" key="1">
    <citation type="submission" date="2009-01" db="EMBL/GenBank/DDBJ databases">
        <title>Complete sequence of chromosome Cyanothece sp. PCC 7425.</title>
        <authorList>
            <consortium name="US DOE Joint Genome Institute"/>
            <person name="Lucas S."/>
            <person name="Copeland A."/>
            <person name="Lapidus A."/>
            <person name="Glavina del Rio T."/>
            <person name="Dalin E."/>
            <person name="Tice H."/>
            <person name="Bruce D."/>
            <person name="Goodwin L."/>
            <person name="Pitluck S."/>
            <person name="Sims D."/>
            <person name="Meineke L."/>
            <person name="Brettin T."/>
            <person name="Detter J.C."/>
            <person name="Han C."/>
            <person name="Larimer F."/>
            <person name="Land M."/>
            <person name="Hauser L."/>
            <person name="Kyrpides N."/>
            <person name="Ovchinnikova G."/>
            <person name="Liberton M."/>
            <person name="Stoeckel J."/>
            <person name="Banerjee A."/>
            <person name="Singh A."/>
            <person name="Page L."/>
            <person name="Sato H."/>
            <person name="Zhao L."/>
            <person name="Sherman L."/>
            <person name="Pakrasi H."/>
            <person name="Richardson P."/>
        </authorList>
    </citation>
    <scope>NUCLEOTIDE SEQUENCE</scope>
    <source>
        <strain evidence="4">PCC 7425</strain>
    </source>
</reference>
<dbReference type="NCBIfam" id="NF033545">
    <property type="entry name" value="transpos_IS630"/>
    <property type="match status" value="1"/>
</dbReference>
<protein>
    <submittedName>
        <fullName evidence="4">Transposase</fullName>
    </submittedName>
</protein>
<feature type="domain" description="Tc1-like transposase DDE" evidence="1">
    <location>
        <begin position="15"/>
        <end position="146"/>
    </location>
</feature>
<dbReference type="KEGG" id="cyn:Cyan7425_1183"/>
<dbReference type="EMBL" id="CP001344">
    <property type="protein sequence ID" value="ACL47471.1"/>
    <property type="molecule type" value="Genomic_DNA"/>
</dbReference>
<evidence type="ECO:0000313" key="8">
    <source>
        <dbReference type="EMBL" id="ACL47407.1"/>
    </source>
</evidence>
<evidence type="ECO:0000313" key="7">
    <source>
        <dbReference type="EMBL" id="ACL45625.1"/>
    </source>
</evidence>
<dbReference type="EMBL" id="CP001344">
    <property type="protein sequence ID" value="ACL44134.1"/>
    <property type="molecule type" value="Genomic_DNA"/>
</dbReference>
<dbReference type="KEGG" id="cyn:Cyan7425_3300"/>
<dbReference type="eggNOG" id="COG3335">
    <property type="taxonomic scope" value="Bacteria"/>
</dbReference>
<evidence type="ECO:0000313" key="10">
    <source>
        <dbReference type="EMBL" id="ACL47551.1"/>
    </source>
</evidence>
<dbReference type="HOGENOM" id="CLU_056788_10_0_3"/>
<dbReference type="KEGG" id="cyn:Cyan7425_0590"/>
<dbReference type="EMBL" id="CP001344">
    <property type="protein sequence ID" value="ACL45625.1"/>
    <property type="molecule type" value="Genomic_DNA"/>
</dbReference>
<accession>B8HLS5</accession>
<dbReference type="Gene3D" id="3.30.420.10">
    <property type="entry name" value="Ribonuclease H-like superfamily/Ribonuclease H"/>
    <property type="match status" value="1"/>
</dbReference>
<dbReference type="EMBL" id="CP001344">
    <property type="protein sequence ID" value="ACL47551.1"/>
    <property type="molecule type" value="Genomic_DNA"/>
</dbReference>
<dbReference type="InterPro" id="IPR047655">
    <property type="entry name" value="Transpos_IS630-like"/>
</dbReference>
<dbReference type="KEGG" id="cyn:Cyan7425_1766"/>
<dbReference type="Pfam" id="PF13358">
    <property type="entry name" value="DDE_3"/>
    <property type="match status" value="1"/>
</dbReference>
<dbReference type="PANTHER" id="PTHR46564">
    <property type="entry name" value="TRANSPOSASE"/>
    <property type="match status" value="1"/>
</dbReference>
<evidence type="ECO:0000313" key="2">
    <source>
        <dbReference type="EMBL" id="ACL42980.1"/>
    </source>
</evidence>
<dbReference type="EMBL" id="CP001344">
    <property type="protein sequence ID" value="ACL42980.1"/>
    <property type="molecule type" value="Genomic_DNA"/>
</dbReference>
<organism evidence="4">
    <name type="scientific">Cyanothece sp. (strain PCC 7425 / ATCC 29141)</name>
    <dbReference type="NCBI Taxonomy" id="395961"/>
    <lineage>
        <taxon>Bacteria</taxon>
        <taxon>Bacillati</taxon>
        <taxon>Cyanobacteriota</taxon>
        <taxon>Cyanophyceae</taxon>
        <taxon>Gomontiellales</taxon>
        <taxon>Cyanothecaceae</taxon>
        <taxon>Cyanothece</taxon>
    </lineage>
</organism>
<dbReference type="EMBL" id="CP001344">
    <property type="protein sequence ID" value="ACL43563.1"/>
    <property type="molecule type" value="Genomic_DNA"/>
</dbReference>
<dbReference type="PANTHER" id="PTHR46564:SF1">
    <property type="entry name" value="TRANSPOSASE"/>
    <property type="match status" value="1"/>
</dbReference>
<dbReference type="InterPro" id="IPR036397">
    <property type="entry name" value="RNaseH_sf"/>
</dbReference>